<name>A0A3P8EIJ4_9TREM</name>
<dbReference type="Proteomes" id="UP000269396">
    <property type="component" value="Unassembled WGS sequence"/>
</dbReference>
<sequence>MVRSLMIGMVETVVMNSLNQNSLLTDTHKQHQTNFQNLSHQGSY</sequence>
<reference evidence="1 2" key="1">
    <citation type="submission" date="2018-11" db="EMBL/GenBank/DDBJ databases">
        <authorList>
            <consortium name="Pathogen Informatics"/>
        </authorList>
    </citation>
    <scope>NUCLEOTIDE SEQUENCE [LARGE SCALE GENOMIC DNA]</scope>
    <source>
        <strain>Denwood</strain>
        <strain evidence="2">Zambia</strain>
    </source>
</reference>
<dbReference type="AlphaFoldDB" id="A0A3P8EIJ4"/>
<protein>
    <submittedName>
        <fullName evidence="1">Uncharacterized protein</fullName>
    </submittedName>
</protein>
<evidence type="ECO:0000313" key="2">
    <source>
        <dbReference type="Proteomes" id="UP000269396"/>
    </source>
</evidence>
<evidence type="ECO:0000313" key="1">
    <source>
        <dbReference type="EMBL" id="VDP56461.1"/>
    </source>
</evidence>
<accession>A0A3P8EIJ4</accession>
<gene>
    <name evidence="1" type="ORF">SMTD_LOCUS10924</name>
</gene>
<keyword evidence="2" id="KW-1185">Reference proteome</keyword>
<proteinExistence type="predicted"/>
<dbReference type="EMBL" id="UZAL01030994">
    <property type="protein sequence ID" value="VDP56461.1"/>
    <property type="molecule type" value="Genomic_DNA"/>
</dbReference>
<organism evidence="1 2">
    <name type="scientific">Schistosoma mattheei</name>
    <dbReference type="NCBI Taxonomy" id="31246"/>
    <lineage>
        <taxon>Eukaryota</taxon>
        <taxon>Metazoa</taxon>
        <taxon>Spiralia</taxon>
        <taxon>Lophotrochozoa</taxon>
        <taxon>Platyhelminthes</taxon>
        <taxon>Trematoda</taxon>
        <taxon>Digenea</taxon>
        <taxon>Strigeidida</taxon>
        <taxon>Schistosomatoidea</taxon>
        <taxon>Schistosomatidae</taxon>
        <taxon>Schistosoma</taxon>
    </lineage>
</organism>